<protein>
    <recommendedName>
        <fullName evidence="1">DUF6589 domain-containing protein</fullName>
    </recommendedName>
</protein>
<sequence length="199" mass="22805">MQLIDTSKEGDGERSIINKKRLLMYFKSSTSFQNYSIEMFTSIAQVKALVSKEMAHRLTWGRFVNWHGGAGKNIACDMAQEICNRTSKDIVRGMGANKTRKARMRASKASAGVHQIVQQICDTTKIKQRSQAHTHKNKEDDETLMLQDLQKLKPFELNPGRFHLHFQYMQVSPSSTVDMAKLFGWLQKHKKQIARGQFS</sequence>
<dbReference type="Pfam" id="PF20231">
    <property type="entry name" value="DUF6589"/>
    <property type="match status" value="1"/>
</dbReference>
<proteinExistence type="predicted"/>
<organism evidence="2 3">
    <name type="scientific">Paramuricea clavata</name>
    <name type="common">Red gorgonian</name>
    <name type="synonym">Violescent sea-whip</name>
    <dbReference type="NCBI Taxonomy" id="317549"/>
    <lineage>
        <taxon>Eukaryota</taxon>
        <taxon>Metazoa</taxon>
        <taxon>Cnidaria</taxon>
        <taxon>Anthozoa</taxon>
        <taxon>Octocorallia</taxon>
        <taxon>Malacalcyonacea</taxon>
        <taxon>Plexauridae</taxon>
        <taxon>Paramuricea</taxon>
    </lineage>
</organism>
<reference evidence="2" key="1">
    <citation type="submission" date="2020-04" db="EMBL/GenBank/DDBJ databases">
        <authorList>
            <person name="Alioto T."/>
            <person name="Alioto T."/>
            <person name="Gomez Garrido J."/>
        </authorList>
    </citation>
    <scope>NUCLEOTIDE SEQUENCE</scope>
    <source>
        <strain evidence="2">A484AB</strain>
    </source>
</reference>
<dbReference type="Proteomes" id="UP001152795">
    <property type="component" value="Unassembled WGS sequence"/>
</dbReference>
<accession>A0A7D9HNY4</accession>
<evidence type="ECO:0000259" key="1">
    <source>
        <dbReference type="Pfam" id="PF20231"/>
    </source>
</evidence>
<evidence type="ECO:0000313" key="3">
    <source>
        <dbReference type="Proteomes" id="UP001152795"/>
    </source>
</evidence>
<evidence type="ECO:0000313" key="2">
    <source>
        <dbReference type="EMBL" id="CAB3989777.1"/>
    </source>
</evidence>
<dbReference type="AlphaFoldDB" id="A0A7D9HNY4"/>
<dbReference type="OrthoDB" id="6140707at2759"/>
<keyword evidence="3" id="KW-1185">Reference proteome</keyword>
<dbReference type="EMBL" id="CACRXK020001550">
    <property type="protein sequence ID" value="CAB3989777.1"/>
    <property type="molecule type" value="Genomic_DNA"/>
</dbReference>
<dbReference type="InterPro" id="IPR046496">
    <property type="entry name" value="DUF6589"/>
</dbReference>
<gene>
    <name evidence="2" type="ORF">PACLA_8A043327</name>
</gene>
<comment type="caution">
    <text evidence="2">The sequence shown here is derived from an EMBL/GenBank/DDBJ whole genome shotgun (WGS) entry which is preliminary data.</text>
</comment>
<feature type="domain" description="DUF6589" evidence="1">
    <location>
        <begin position="3"/>
        <end position="133"/>
    </location>
</feature>
<name>A0A7D9HNY4_PARCT</name>